<protein>
    <submittedName>
        <fullName evidence="2">Secreted protein</fullName>
    </submittedName>
</protein>
<keyword evidence="1" id="KW-1185">Reference proteome</keyword>
<reference evidence="2" key="1">
    <citation type="submission" date="2022-11" db="UniProtKB">
        <authorList>
            <consortium name="WormBaseParasite"/>
        </authorList>
    </citation>
    <scope>IDENTIFICATION</scope>
</reference>
<evidence type="ECO:0000313" key="1">
    <source>
        <dbReference type="Proteomes" id="UP000887565"/>
    </source>
</evidence>
<sequence>MRDGRLLFSVRGAIVFAKILVQSEQSVCCPNVNSHSDANTKAAEKVDQNHFMQCTRREKLNGWVDTPWMVGPQQCNTMR</sequence>
<dbReference type="AlphaFoldDB" id="A0A915I6U7"/>
<organism evidence="1 2">
    <name type="scientific">Romanomermis culicivorax</name>
    <name type="common">Nematode worm</name>
    <dbReference type="NCBI Taxonomy" id="13658"/>
    <lineage>
        <taxon>Eukaryota</taxon>
        <taxon>Metazoa</taxon>
        <taxon>Ecdysozoa</taxon>
        <taxon>Nematoda</taxon>
        <taxon>Enoplea</taxon>
        <taxon>Dorylaimia</taxon>
        <taxon>Mermithida</taxon>
        <taxon>Mermithoidea</taxon>
        <taxon>Mermithidae</taxon>
        <taxon>Romanomermis</taxon>
    </lineage>
</organism>
<proteinExistence type="predicted"/>
<evidence type="ECO:0000313" key="2">
    <source>
        <dbReference type="WBParaSite" id="nRc.2.0.1.t09591-RA"/>
    </source>
</evidence>
<name>A0A915I6U7_ROMCU</name>
<dbReference type="Proteomes" id="UP000887565">
    <property type="component" value="Unplaced"/>
</dbReference>
<dbReference type="WBParaSite" id="nRc.2.0.1.t09591-RA">
    <property type="protein sequence ID" value="nRc.2.0.1.t09591-RA"/>
    <property type="gene ID" value="nRc.2.0.1.g09591"/>
</dbReference>
<accession>A0A915I6U7</accession>